<comment type="caution">
    <text evidence="2">The sequence shown here is derived from an EMBL/GenBank/DDBJ whole genome shotgun (WGS) entry which is preliminary data.</text>
</comment>
<sequence length="88" mass="8419">MRTLVSATAALAAGLVLAACGGGNSSDGGMTPPPAPQDATAVPGSAIASAAAMVSYLGALQLQDVAEPLTLPSVDAAVSETDEPLPLS</sequence>
<accession>A0A4R3UJ38</accession>
<organism evidence="2 3">
    <name type="scientific">Roseateles saccharophilus</name>
    <name type="common">Pseudomonas saccharophila</name>
    <dbReference type="NCBI Taxonomy" id="304"/>
    <lineage>
        <taxon>Bacteria</taxon>
        <taxon>Pseudomonadati</taxon>
        <taxon>Pseudomonadota</taxon>
        <taxon>Betaproteobacteria</taxon>
        <taxon>Burkholderiales</taxon>
        <taxon>Sphaerotilaceae</taxon>
        <taxon>Roseateles</taxon>
    </lineage>
</organism>
<proteinExistence type="predicted"/>
<keyword evidence="3" id="KW-1185">Reference proteome</keyword>
<dbReference type="Proteomes" id="UP000295110">
    <property type="component" value="Unassembled WGS sequence"/>
</dbReference>
<evidence type="ECO:0000256" key="1">
    <source>
        <dbReference type="SAM" id="SignalP"/>
    </source>
</evidence>
<dbReference type="RefSeq" id="WP_132574872.1">
    <property type="nucleotide sequence ID" value="NZ_CBCSGL010000028.1"/>
</dbReference>
<dbReference type="EMBL" id="SMBU01000029">
    <property type="protein sequence ID" value="TCU90782.1"/>
    <property type="molecule type" value="Genomic_DNA"/>
</dbReference>
<keyword evidence="1" id="KW-0732">Signal</keyword>
<evidence type="ECO:0000313" key="2">
    <source>
        <dbReference type="EMBL" id="TCU90782.1"/>
    </source>
</evidence>
<dbReference type="AlphaFoldDB" id="A0A4R3UJ38"/>
<name>A0A4R3UJ38_ROSSA</name>
<dbReference type="PROSITE" id="PS51257">
    <property type="entry name" value="PROKAR_LIPOPROTEIN"/>
    <property type="match status" value="1"/>
</dbReference>
<reference evidence="2 3" key="1">
    <citation type="submission" date="2019-03" db="EMBL/GenBank/DDBJ databases">
        <title>Genomic Encyclopedia of Type Strains, Phase IV (KMG-IV): sequencing the most valuable type-strain genomes for metagenomic binning, comparative biology and taxonomic classification.</title>
        <authorList>
            <person name="Goeker M."/>
        </authorList>
    </citation>
    <scope>NUCLEOTIDE SEQUENCE [LARGE SCALE GENOMIC DNA]</scope>
    <source>
        <strain evidence="2 3">DSM 654</strain>
    </source>
</reference>
<feature type="signal peptide" evidence="1">
    <location>
        <begin position="1"/>
        <end position="18"/>
    </location>
</feature>
<gene>
    <name evidence="2" type="ORF">EV671_10293</name>
</gene>
<protein>
    <submittedName>
        <fullName evidence="2">Uncharacterized protein</fullName>
    </submittedName>
</protein>
<evidence type="ECO:0000313" key="3">
    <source>
        <dbReference type="Proteomes" id="UP000295110"/>
    </source>
</evidence>
<feature type="chain" id="PRO_5020329265" evidence="1">
    <location>
        <begin position="19"/>
        <end position="88"/>
    </location>
</feature>